<dbReference type="Proteomes" id="UP000738359">
    <property type="component" value="Unassembled WGS sequence"/>
</dbReference>
<dbReference type="PANTHER" id="PTHR47438">
    <property type="entry name" value="PHOSPHATE METABOLISM PROTEIN 8-RELATED"/>
    <property type="match status" value="1"/>
</dbReference>
<dbReference type="InterPro" id="IPR006439">
    <property type="entry name" value="HAD-SF_hydro_IA"/>
</dbReference>
<name>A0A9P6IRZ6_MORAP</name>
<protein>
    <recommendedName>
        <fullName evidence="3">Pyrimidine 5-nucleotidase</fullName>
    </recommendedName>
</protein>
<gene>
    <name evidence="1" type="ORF">BGZ70_003665</name>
</gene>
<dbReference type="GO" id="GO:0006206">
    <property type="term" value="P:pyrimidine nucleobase metabolic process"/>
    <property type="evidence" value="ECO:0007669"/>
    <property type="project" value="TreeGrafter"/>
</dbReference>
<dbReference type="EMBL" id="JAAAHY010002022">
    <property type="protein sequence ID" value="KAF9945700.1"/>
    <property type="molecule type" value="Genomic_DNA"/>
</dbReference>
<keyword evidence="2" id="KW-1185">Reference proteome</keyword>
<dbReference type="PANTHER" id="PTHR47438:SF1">
    <property type="entry name" value="PHOSPHATE METABOLISM PROTEIN 8-RELATED"/>
    <property type="match status" value="1"/>
</dbReference>
<accession>A0A9P6IRZ6</accession>
<dbReference type="InterPro" id="IPR023214">
    <property type="entry name" value="HAD_sf"/>
</dbReference>
<dbReference type="OrthoDB" id="1065058at2759"/>
<evidence type="ECO:0000313" key="2">
    <source>
        <dbReference type="Proteomes" id="UP000738359"/>
    </source>
</evidence>
<organism evidence="1 2">
    <name type="scientific">Mortierella alpina</name>
    <name type="common">Oleaginous fungus</name>
    <name type="synonym">Mortierella renispora</name>
    <dbReference type="NCBI Taxonomy" id="64518"/>
    <lineage>
        <taxon>Eukaryota</taxon>
        <taxon>Fungi</taxon>
        <taxon>Fungi incertae sedis</taxon>
        <taxon>Mucoromycota</taxon>
        <taxon>Mortierellomycotina</taxon>
        <taxon>Mortierellomycetes</taxon>
        <taxon>Mortierellales</taxon>
        <taxon>Mortierellaceae</taxon>
        <taxon>Mortierella</taxon>
    </lineage>
</organism>
<dbReference type="GO" id="GO:0009166">
    <property type="term" value="P:nucleotide catabolic process"/>
    <property type="evidence" value="ECO:0007669"/>
    <property type="project" value="TreeGrafter"/>
</dbReference>
<dbReference type="InterPro" id="IPR036412">
    <property type="entry name" value="HAD-like_sf"/>
</dbReference>
<comment type="caution">
    <text evidence="1">The sequence shown here is derived from an EMBL/GenBank/DDBJ whole genome shotgun (WGS) entry which is preliminary data.</text>
</comment>
<evidence type="ECO:0000313" key="1">
    <source>
        <dbReference type="EMBL" id="KAF9945700.1"/>
    </source>
</evidence>
<dbReference type="Gene3D" id="3.40.50.1000">
    <property type="entry name" value="HAD superfamily/HAD-like"/>
    <property type="match status" value="1"/>
</dbReference>
<sequence>MYYAISYRRIEQYFRDSGIPHDEVERLANRYYIEYGLAIRGLVEKHPEVQYLALMQLTVVPNVSFCEKTAQTKKYAHPSLWQIDIRDYDNKVDGALPLENILQQNVPLREMIQAMKVDKKWLFTNAGETHAKRVIKVLGLEGLFHGMTFCNYLEPKFVCKPDQKSFEKAMKEAGVSDPAQCFFVDDSASNIEMATKLGWTAVHVLEDRAPFSTFDHFQIQSVLDLPSVLPRFWEPVMKTEPHESTLTDGRG</sequence>
<evidence type="ECO:0008006" key="3">
    <source>
        <dbReference type="Google" id="ProtNLM"/>
    </source>
</evidence>
<dbReference type="Gene3D" id="1.10.150.450">
    <property type="match status" value="1"/>
</dbReference>
<reference evidence="1" key="1">
    <citation type="journal article" date="2020" name="Fungal Divers.">
        <title>Resolving the Mortierellaceae phylogeny through synthesis of multi-gene phylogenetics and phylogenomics.</title>
        <authorList>
            <person name="Vandepol N."/>
            <person name="Liber J."/>
            <person name="Desiro A."/>
            <person name="Na H."/>
            <person name="Kennedy M."/>
            <person name="Barry K."/>
            <person name="Grigoriev I.V."/>
            <person name="Miller A.N."/>
            <person name="O'Donnell K."/>
            <person name="Stajich J.E."/>
            <person name="Bonito G."/>
        </authorList>
    </citation>
    <scope>NUCLEOTIDE SEQUENCE</scope>
    <source>
        <strain evidence="1">CK1249</strain>
    </source>
</reference>
<dbReference type="InterPro" id="IPR052791">
    <property type="entry name" value="SSM1_domain"/>
</dbReference>
<dbReference type="SUPFAM" id="SSF56784">
    <property type="entry name" value="HAD-like"/>
    <property type="match status" value="1"/>
</dbReference>
<proteinExistence type="predicted"/>
<dbReference type="AlphaFoldDB" id="A0A9P6IRZ6"/>
<dbReference type="GO" id="GO:0008252">
    <property type="term" value="F:nucleotidase activity"/>
    <property type="evidence" value="ECO:0007669"/>
    <property type="project" value="TreeGrafter"/>
</dbReference>
<dbReference type="Pfam" id="PF00702">
    <property type="entry name" value="Hydrolase"/>
    <property type="match status" value="1"/>
</dbReference>
<dbReference type="NCBIfam" id="TIGR01509">
    <property type="entry name" value="HAD-SF-IA-v3"/>
    <property type="match status" value="1"/>
</dbReference>